<proteinExistence type="predicted"/>
<feature type="transmembrane region" description="Helical" evidence="1">
    <location>
        <begin position="73"/>
        <end position="94"/>
    </location>
</feature>
<reference evidence="2 3" key="1">
    <citation type="submission" date="2018-10" db="EMBL/GenBank/DDBJ databases">
        <title>Kocuria sp. M5W7-7, whole genome shotgun sequence.</title>
        <authorList>
            <person name="Tuo L."/>
        </authorList>
    </citation>
    <scope>NUCLEOTIDE SEQUENCE [LARGE SCALE GENOMIC DNA]</scope>
    <source>
        <strain evidence="2 3">M5W7-7</strain>
    </source>
</reference>
<gene>
    <name evidence="2" type="ORF">EDL96_12190</name>
</gene>
<evidence type="ECO:0000313" key="2">
    <source>
        <dbReference type="EMBL" id="ROZ61860.1"/>
    </source>
</evidence>
<name>A0A3N3ZMG3_9MICC</name>
<feature type="transmembrane region" description="Helical" evidence="1">
    <location>
        <begin position="115"/>
        <end position="136"/>
    </location>
</feature>
<dbReference type="AlphaFoldDB" id="A0A3N3ZMG3"/>
<organism evidence="2 3">
    <name type="scientific">Kocuria soli</name>
    <dbReference type="NCBI Taxonomy" id="2485125"/>
    <lineage>
        <taxon>Bacteria</taxon>
        <taxon>Bacillati</taxon>
        <taxon>Actinomycetota</taxon>
        <taxon>Actinomycetes</taxon>
        <taxon>Micrococcales</taxon>
        <taxon>Micrococcaceae</taxon>
        <taxon>Kocuria</taxon>
    </lineage>
</organism>
<sequence length="216" mass="22246">MSAVGVVSSVLPLALLSAVSPMVLVNATTLQVNDSARATVRYTVGMFAVVTVICVIGAGLLGAAFTSFVEREIVSTGVDVVLAAALIGYGIHLLRQDRNPRRQSDGNSGSTIRGVIAMATNFTSIPLVLAASQHLGASNWSVWTVVPALVVVAALTCAPAWLPIVLARTLPGMLTKVQARQANTRRGLGSKISGALPVVTCFLGAAALIAHAVTHL</sequence>
<dbReference type="OrthoDB" id="3711197at2"/>
<keyword evidence="3" id="KW-1185">Reference proteome</keyword>
<accession>A0A3N3ZMG3</accession>
<evidence type="ECO:0008006" key="4">
    <source>
        <dbReference type="Google" id="ProtNLM"/>
    </source>
</evidence>
<comment type="caution">
    <text evidence="2">The sequence shown here is derived from an EMBL/GenBank/DDBJ whole genome shotgun (WGS) entry which is preliminary data.</text>
</comment>
<dbReference type="EMBL" id="RKMF01000017">
    <property type="protein sequence ID" value="ROZ61860.1"/>
    <property type="molecule type" value="Genomic_DNA"/>
</dbReference>
<keyword evidence="1" id="KW-0812">Transmembrane</keyword>
<feature type="transmembrane region" description="Helical" evidence="1">
    <location>
        <begin position="6"/>
        <end position="30"/>
    </location>
</feature>
<feature type="transmembrane region" description="Helical" evidence="1">
    <location>
        <begin position="42"/>
        <end position="67"/>
    </location>
</feature>
<keyword evidence="1" id="KW-1133">Transmembrane helix</keyword>
<dbReference type="Proteomes" id="UP000270616">
    <property type="component" value="Unassembled WGS sequence"/>
</dbReference>
<dbReference type="RefSeq" id="WP_123826502.1">
    <property type="nucleotide sequence ID" value="NZ_RKMF01000017.1"/>
</dbReference>
<evidence type="ECO:0000256" key="1">
    <source>
        <dbReference type="SAM" id="Phobius"/>
    </source>
</evidence>
<protein>
    <recommendedName>
        <fullName evidence="4">GAP family protein</fullName>
    </recommendedName>
</protein>
<keyword evidence="1" id="KW-0472">Membrane</keyword>
<feature type="transmembrane region" description="Helical" evidence="1">
    <location>
        <begin position="142"/>
        <end position="167"/>
    </location>
</feature>
<feature type="transmembrane region" description="Helical" evidence="1">
    <location>
        <begin position="188"/>
        <end position="213"/>
    </location>
</feature>
<evidence type="ECO:0000313" key="3">
    <source>
        <dbReference type="Proteomes" id="UP000270616"/>
    </source>
</evidence>